<name>A0A401LBM5_9FIRM</name>
<dbReference type="AlphaFoldDB" id="A0A401LBM5"/>
<sequence length="190" mass="22471">MWKKRKKEEQLALWIEAERERLSARAYALEDAFLRAFFAQCVESTAADAYEVFLETPLAYNYFRENLGRMDEKTLDRFFKLAAIYHTIRTVRRRKSGLDWTRMWTGLTAVFSLSGQERKLTELLHCCAELYQSGFQELFHKTTARYLFGDRALSGFSFAFIGNFWYNSYSSFMSSFTGYVPFHIRLKRAQ</sequence>
<reference evidence="1 2" key="1">
    <citation type="submission" date="2018-10" db="EMBL/GenBank/DDBJ databases">
        <title>Draft Genome Sequence of Anaerotignum sp. KCTC 15736.</title>
        <authorList>
            <person name="Choi S.H."/>
            <person name="Kim J.S."/>
            <person name="Kang S.W."/>
            <person name="Lee J.S."/>
            <person name="Park S.H."/>
        </authorList>
    </citation>
    <scope>NUCLEOTIDE SEQUENCE [LARGE SCALE GENOMIC DNA]</scope>
    <source>
        <strain evidence="1 2">KCTC 15736</strain>
    </source>
</reference>
<organism evidence="1 2">
    <name type="scientific">Anaerotignum faecicola</name>
    <dbReference type="NCBI Taxonomy" id="2358141"/>
    <lineage>
        <taxon>Bacteria</taxon>
        <taxon>Bacillati</taxon>
        <taxon>Bacillota</taxon>
        <taxon>Clostridia</taxon>
        <taxon>Lachnospirales</taxon>
        <taxon>Anaerotignaceae</taxon>
        <taxon>Anaerotignum</taxon>
    </lineage>
</organism>
<dbReference type="OrthoDB" id="2061677at2"/>
<dbReference type="EMBL" id="BHVZ01000001">
    <property type="protein sequence ID" value="GCB28874.1"/>
    <property type="molecule type" value="Genomic_DNA"/>
</dbReference>
<evidence type="ECO:0000313" key="1">
    <source>
        <dbReference type="EMBL" id="GCB28874.1"/>
    </source>
</evidence>
<proteinExistence type="predicted"/>
<protein>
    <submittedName>
        <fullName evidence="1">Uncharacterized protein</fullName>
    </submittedName>
</protein>
<comment type="caution">
    <text evidence="1">The sequence shown here is derived from an EMBL/GenBank/DDBJ whole genome shotgun (WGS) entry which is preliminary data.</text>
</comment>
<dbReference type="Proteomes" id="UP000287361">
    <property type="component" value="Unassembled WGS sequence"/>
</dbReference>
<gene>
    <name evidence="1" type="ORF">KGMB03357_05350</name>
</gene>
<accession>A0A401LBM5</accession>
<evidence type="ECO:0000313" key="2">
    <source>
        <dbReference type="Proteomes" id="UP000287361"/>
    </source>
</evidence>
<keyword evidence="2" id="KW-1185">Reference proteome</keyword>